<name>A0A8T3EBT0_9TELE</name>
<evidence type="ECO:0000256" key="10">
    <source>
        <dbReference type="SAM" id="SignalP"/>
    </source>
</evidence>
<evidence type="ECO:0000256" key="5">
    <source>
        <dbReference type="ARBA" id="ARBA00022525"/>
    </source>
</evidence>
<feature type="signal peptide" evidence="10">
    <location>
        <begin position="1"/>
        <end position="31"/>
    </location>
</feature>
<feature type="chain" id="PRO_5035800850" description="Gastrin-releasing peptide" evidence="10">
    <location>
        <begin position="32"/>
        <end position="156"/>
    </location>
</feature>
<keyword evidence="7 10" id="KW-0732">Signal</keyword>
<evidence type="ECO:0000313" key="12">
    <source>
        <dbReference type="Proteomes" id="UP000829720"/>
    </source>
</evidence>
<sequence>MGAEFLVWRYRPALLVFTLFFLVRTVNLVSADKTENNVGPNGKLYPRGNHWAVGHLMGKKSTDNLFGSVERERISYQPLPYPQEGKRPGGHLEAFKYVRGLLRALAGLERQNAAGLSPGVDLDMRREWEQRERDRTVREVTDYLLQVWSMKDQDSS</sequence>
<evidence type="ECO:0000256" key="7">
    <source>
        <dbReference type="ARBA" id="ARBA00022729"/>
    </source>
</evidence>
<dbReference type="EMBL" id="JAERUA010000001">
    <property type="protein sequence ID" value="KAI1904838.1"/>
    <property type="molecule type" value="Genomic_DNA"/>
</dbReference>
<keyword evidence="5" id="KW-0964">Secreted</keyword>
<accession>A0A8T3EBT0</accession>
<dbReference type="GO" id="GO:0007218">
    <property type="term" value="P:neuropeptide signaling pathway"/>
    <property type="evidence" value="ECO:0007669"/>
    <property type="project" value="InterPro"/>
</dbReference>
<evidence type="ECO:0000256" key="2">
    <source>
        <dbReference type="ARBA" id="ARBA00004613"/>
    </source>
</evidence>
<evidence type="ECO:0000256" key="4">
    <source>
        <dbReference type="ARBA" id="ARBA00016270"/>
    </source>
</evidence>
<keyword evidence="12" id="KW-1185">Reference proteome</keyword>
<dbReference type="PROSITE" id="PS00257">
    <property type="entry name" value="BOMBESIN"/>
    <property type="match status" value="1"/>
</dbReference>
<evidence type="ECO:0000313" key="11">
    <source>
        <dbReference type="EMBL" id="KAI1904838.1"/>
    </source>
</evidence>
<gene>
    <name evidence="11" type="ORF">AGOR_G00009790</name>
</gene>
<dbReference type="Pfam" id="PF02044">
    <property type="entry name" value="Bombesin"/>
    <property type="match status" value="1"/>
</dbReference>
<keyword evidence="6" id="KW-0165">Cleavage on pair of basic residues</keyword>
<keyword evidence="8" id="KW-0027">Amidation</keyword>
<comment type="caution">
    <text evidence="11">The sequence shown here is derived from an EMBL/GenBank/DDBJ whole genome shotgun (WGS) entry which is preliminary data.</text>
</comment>
<dbReference type="PANTHER" id="PTHR16866">
    <property type="entry name" value="GASTRIN-RELEASING PEPTIDE"/>
    <property type="match status" value="1"/>
</dbReference>
<evidence type="ECO:0000256" key="8">
    <source>
        <dbReference type="ARBA" id="ARBA00022815"/>
    </source>
</evidence>
<evidence type="ECO:0000256" key="6">
    <source>
        <dbReference type="ARBA" id="ARBA00022685"/>
    </source>
</evidence>
<dbReference type="InterPro" id="IPR000874">
    <property type="entry name" value="Bombesin"/>
</dbReference>
<dbReference type="PANTHER" id="PTHR16866:SF2">
    <property type="entry name" value="GASTRIN-RELEASING PEPTIDE"/>
    <property type="match status" value="1"/>
</dbReference>
<keyword evidence="9" id="KW-0968">Cytoplasmic vesicle</keyword>
<protein>
    <recommendedName>
        <fullName evidence="4">Gastrin-releasing peptide</fullName>
    </recommendedName>
</protein>
<proteinExistence type="inferred from homology"/>
<dbReference type="Proteomes" id="UP000829720">
    <property type="component" value="Unassembled WGS sequence"/>
</dbReference>
<evidence type="ECO:0000256" key="9">
    <source>
        <dbReference type="ARBA" id="ARBA00023329"/>
    </source>
</evidence>
<evidence type="ECO:0000256" key="3">
    <source>
        <dbReference type="ARBA" id="ARBA00010012"/>
    </source>
</evidence>
<dbReference type="GO" id="GO:0005184">
    <property type="term" value="F:neuropeptide hormone activity"/>
    <property type="evidence" value="ECO:0007669"/>
    <property type="project" value="TreeGrafter"/>
</dbReference>
<comment type="similarity">
    <text evidence="3">Belongs to the bombesin/neuromedin-B/ranatensin family.</text>
</comment>
<comment type="subcellular location">
    <subcellularLocation>
        <location evidence="1">Cytoplasmic vesicle</location>
        <location evidence="1">Secretory vesicle lumen</location>
    </subcellularLocation>
    <subcellularLocation>
        <location evidence="2">Secreted</location>
    </subcellularLocation>
</comment>
<evidence type="ECO:0000256" key="1">
    <source>
        <dbReference type="ARBA" id="ARBA00004263"/>
    </source>
</evidence>
<dbReference type="OrthoDB" id="9879745at2759"/>
<organism evidence="11 12">
    <name type="scientific">Albula goreensis</name>
    <dbReference type="NCBI Taxonomy" id="1534307"/>
    <lineage>
        <taxon>Eukaryota</taxon>
        <taxon>Metazoa</taxon>
        <taxon>Chordata</taxon>
        <taxon>Craniata</taxon>
        <taxon>Vertebrata</taxon>
        <taxon>Euteleostomi</taxon>
        <taxon>Actinopterygii</taxon>
        <taxon>Neopterygii</taxon>
        <taxon>Teleostei</taxon>
        <taxon>Albuliformes</taxon>
        <taxon>Albulidae</taxon>
        <taxon>Albula</taxon>
    </lineage>
</organism>
<reference evidence="11" key="1">
    <citation type="submission" date="2021-01" db="EMBL/GenBank/DDBJ databases">
        <authorList>
            <person name="Zahm M."/>
            <person name="Roques C."/>
            <person name="Cabau C."/>
            <person name="Klopp C."/>
            <person name="Donnadieu C."/>
            <person name="Jouanno E."/>
            <person name="Lampietro C."/>
            <person name="Louis A."/>
            <person name="Herpin A."/>
            <person name="Echchiki A."/>
            <person name="Berthelot C."/>
            <person name="Parey E."/>
            <person name="Roest-Crollius H."/>
            <person name="Braasch I."/>
            <person name="Postlethwait J."/>
            <person name="Bobe J."/>
            <person name="Montfort J."/>
            <person name="Bouchez O."/>
            <person name="Begum T."/>
            <person name="Mejri S."/>
            <person name="Adams A."/>
            <person name="Chen W.-J."/>
            <person name="Guiguen Y."/>
        </authorList>
    </citation>
    <scope>NUCLEOTIDE SEQUENCE</scope>
    <source>
        <tissue evidence="11">Blood</tissue>
    </source>
</reference>
<dbReference type="GO" id="GO:0005615">
    <property type="term" value="C:extracellular space"/>
    <property type="evidence" value="ECO:0007669"/>
    <property type="project" value="TreeGrafter"/>
</dbReference>
<dbReference type="GO" id="GO:0031410">
    <property type="term" value="C:cytoplasmic vesicle"/>
    <property type="evidence" value="ECO:0007669"/>
    <property type="project" value="UniProtKB-SubCell"/>
</dbReference>
<dbReference type="AlphaFoldDB" id="A0A8T3EBT0"/>